<comment type="cofactor">
    <cofactor evidence="11">
        <name>Mg(2+)</name>
        <dbReference type="ChEBI" id="CHEBI:18420"/>
    </cofactor>
    <cofactor evidence="11">
        <name>Mn(2+)</name>
        <dbReference type="ChEBI" id="CHEBI:29035"/>
    </cofactor>
    <text evidence="11">Magnesium. Can also use manganese.</text>
</comment>
<dbReference type="EMBL" id="CP031699">
    <property type="protein sequence ID" value="QEY25014.1"/>
    <property type="molecule type" value="Genomic_DNA"/>
</dbReference>
<feature type="binding site" evidence="11">
    <location>
        <position position="305"/>
    </location>
    <ligand>
        <name>Mg(2+)</name>
        <dbReference type="ChEBI" id="CHEBI:18420"/>
    </ligand>
</feature>
<dbReference type="PANTHER" id="PTHR30040">
    <property type="entry name" value="THIAMINE BIOSYNTHESIS LIPOPROTEIN APBE"/>
    <property type="match status" value="1"/>
</dbReference>
<evidence type="ECO:0000256" key="8">
    <source>
        <dbReference type="ARBA" id="ARBA00031306"/>
    </source>
</evidence>
<dbReference type="GO" id="GO:0016740">
    <property type="term" value="F:transferase activity"/>
    <property type="evidence" value="ECO:0007669"/>
    <property type="project" value="UniProtKB-UniRule"/>
</dbReference>
<dbReference type="PROSITE" id="PS51318">
    <property type="entry name" value="TAT"/>
    <property type="match status" value="1"/>
</dbReference>
<dbReference type="InterPro" id="IPR003374">
    <property type="entry name" value="ApbE-like_sf"/>
</dbReference>
<dbReference type="GO" id="GO:0046872">
    <property type="term" value="F:metal ion binding"/>
    <property type="evidence" value="ECO:0007669"/>
    <property type="project" value="UniProtKB-UniRule"/>
</dbReference>
<evidence type="ECO:0000256" key="1">
    <source>
        <dbReference type="ARBA" id="ARBA00011955"/>
    </source>
</evidence>
<dbReference type="RefSeq" id="WP_123795620.1">
    <property type="nucleotide sequence ID" value="NZ_CP031699.1"/>
</dbReference>
<evidence type="ECO:0000313" key="12">
    <source>
        <dbReference type="EMBL" id="QEY25014.1"/>
    </source>
</evidence>
<evidence type="ECO:0000256" key="6">
    <source>
        <dbReference type="ARBA" id="ARBA00022827"/>
    </source>
</evidence>
<dbReference type="KEGG" id="naq:D0T90_06725"/>
<evidence type="ECO:0000256" key="7">
    <source>
        <dbReference type="ARBA" id="ARBA00022842"/>
    </source>
</evidence>
<dbReference type="OrthoDB" id="9778595at2"/>
<keyword evidence="7 10" id="KW-0460">Magnesium</keyword>
<dbReference type="EC" id="2.7.1.180" evidence="1 10"/>
<dbReference type="SUPFAM" id="SSF143631">
    <property type="entry name" value="ApbE-like"/>
    <property type="match status" value="1"/>
</dbReference>
<evidence type="ECO:0000256" key="5">
    <source>
        <dbReference type="ARBA" id="ARBA00022723"/>
    </source>
</evidence>
<dbReference type="AlphaFoldDB" id="A0A5P3MTX3"/>
<dbReference type="InterPro" id="IPR024932">
    <property type="entry name" value="ApbE"/>
</dbReference>
<comment type="similarity">
    <text evidence="10">Belongs to the ApbE family.</text>
</comment>
<proteinExistence type="inferred from homology"/>
<reference evidence="12 13" key="1">
    <citation type="submission" date="2018-08" db="EMBL/GenBank/DDBJ databases">
        <title>Neisseria animalis ATCC 49930 complete genome.</title>
        <authorList>
            <person name="Veseli I.A."/>
            <person name="Mascarenhas dos Santos A.C."/>
            <person name="Buttler R."/>
            <person name="Pombert J.-F."/>
        </authorList>
    </citation>
    <scope>NUCLEOTIDE SEQUENCE [LARGE SCALE GENOMIC DNA]</scope>
    <source>
        <strain evidence="12 13">ATCC 49930</strain>
    </source>
</reference>
<protein>
    <recommendedName>
        <fullName evidence="2 10">FAD:protein FMN transferase</fullName>
        <ecNumber evidence="1 10">2.7.1.180</ecNumber>
    </recommendedName>
    <alternativeName>
        <fullName evidence="8 10">Flavin transferase</fullName>
    </alternativeName>
</protein>
<keyword evidence="4 10" id="KW-0808">Transferase</keyword>
<feature type="binding site" evidence="11">
    <location>
        <position position="192"/>
    </location>
    <ligand>
        <name>Mg(2+)</name>
        <dbReference type="ChEBI" id="CHEBI:18420"/>
    </ligand>
</feature>
<keyword evidence="3 10" id="KW-0285">Flavoprotein</keyword>
<dbReference type="Gene3D" id="3.10.520.10">
    <property type="entry name" value="ApbE-like domains"/>
    <property type="match status" value="1"/>
</dbReference>
<gene>
    <name evidence="12" type="ORF">D0T90_06725</name>
</gene>
<accession>A0A5P3MTX3</accession>
<comment type="catalytic activity">
    <reaction evidence="9 10">
        <text>L-threonyl-[protein] + FAD = FMN-L-threonyl-[protein] + AMP + H(+)</text>
        <dbReference type="Rhea" id="RHEA:36847"/>
        <dbReference type="Rhea" id="RHEA-COMP:11060"/>
        <dbReference type="Rhea" id="RHEA-COMP:11061"/>
        <dbReference type="ChEBI" id="CHEBI:15378"/>
        <dbReference type="ChEBI" id="CHEBI:30013"/>
        <dbReference type="ChEBI" id="CHEBI:57692"/>
        <dbReference type="ChEBI" id="CHEBI:74257"/>
        <dbReference type="ChEBI" id="CHEBI:456215"/>
        <dbReference type="EC" id="2.7.1.180"/>
    </reaction>
</comment>
<dbReference type="PANTHER" id="PTHR30040:SF2">
    <property type="entry name" value="FAD:PROTEIN FMN TRANSFERASE"/>
    <property type="match status" value="1"/>
</dbReference>
<sequence>MNIPLTRRRFFALAAVTASAVAVPLWFSGRERPSAKQQADGGQDFVAWQGIALGSGAQIRLYHEDHAFAEAVIRKALAEVARLEKIFSLYREDSEISRLNREGRLHYPSTDMLAVLSLAGRLYRLTDGAFDPSIQPLWNAYADFFRRNPDAVTPPPETEVNRALRLVGFDKVAFDSQAVTFAERGMGLSLNGIAQGYITDKTVELLRKSGIRQALVDMGEIRGLDTLGQRTWQVGIKNPQDETDVLLTVPLQNEGFATSGGYGTVFNAAETFTHLFDPRTGGAQPRYRSISVMAESAAVADALATAFAIMDETEIRRAAEAERAKVWLVDKTGKLMQV</sequence>
<dbReference type="PIRSF" id="PIRSF006268">
    <property type="entry name" value="ApbE"/>
    <property type="match status" value="1"/>
</dbReference>
<dbReference type="InterPro" id="IPR006311">
    <property type="entry name" value="TAT_signal"/>
</dbReference>
<evidence type="ECO:0000256" key="4">
    <source>
        <dbReference type="ARBA" id="ARBA00022679"/>
    </source>
</evidence>
<dbReference type="Pfam" id="PF02424">
    <property type="entry name" value="ApbE"/>
    <property type="match status" value="1"/>
</dbReference>
<evidence type="ECO:0000256" key="3">
    <source>
        <dbReference type="ARBA" id="ARBA00022630"/>
    </source>
</evidence>
<feature type="binding site" evidence="11">
    <location>
        <position position="301"/>
    </location>
    <ligand>
        <name>Mg(2+)</name>
        <dbReference type="ChEBI" id="CHEBI:18420"/>
    </ligand>
</feature>
<evidence type="ECO:0000256" key="11">
    <source>
        <dbReference type="PIRSR" id="PIRSR006268-2"/>
    </source>
</evidence>
<evidence type="ECO:0000256" key="9">
    <source>
        <dbReference type="ARBA" id="ARBA00048540"/>
    </source>
</evidence>
<keyword evidence="13" id="KW-1185">Reference proteome</keyword>
<keyword evidence="5 10" id="KW-0479">Metal-binding</keyword>
<evidence type="ECO:0000256" key="10">
    <source>
        <dbReference type="PIRNR" id="PIRNR006268"/>
    </source>
</evidence>
<name>A0A5P3MTX3_NEIAN</name>
<evidence type="ECO:0000256" key="2">
    <source>
        <dbReference type="ARBA" id="ARBA00016337"/>
    </source>
</evidence>
<dbReference type="Proteomes" id="UP000325536">
    <property type="component" value="Chromosome"/>
</dbReference>
<keyword evidence="6 10" id="KW-0274">FAD</keyword>
<organism evidence="12 13">
    <name type="scientific">Neisseria animalis</name>
    <dbReference type="NCBI Taxonomy" id="492"/>
    <lineage>
        <taxon>Bacteria</taxon>
        <taxon>Pseudomonadati</taxon>
        <taxon>Pseudomonadota</taxon>
        <taxon>Betaproteobacteria</taxon>
        <taxon>Neisseriales</taxon>
        <taxon>Neisseriaceae</taxon>
        <taxon>Neisseria</taxon>
    </lineage>
</organism>
<evidence type="ECO:0000313" key="13">
    <source>
        <dbReference type="Proteomes" id="UP000325536"/>
    </source>
</evidence>